<reference evidence="1 2" key="1">
    <citation type="submission" date="2019-09" db="EMBL/GenBank/DDBJ databases">
        <title>FDA dAtabase for Regulatory Grade micrObial Sequences (FDA-ARGOS): Supporting development and validation of Infectious Disease Dx tests.</title>
        <authorList>
            <person name="Sciortino C."/>
            <person name="Tallon L."/>
            <person name="Sadzewicz L."/>
            <person name="Vavikolanu K."/>
            <person name="Mehta A."/>
            <person name="Aluvathingal J."/>
            <person name="Nadendla S."/>
            <person name="Nandy P."/>
            <person name="Geyer C."/>
            <person name="Yan Y."/>
            <person name="Sichtig H."/>
        </authorList>
    </citation>
    <scope>NUCLEOTIDE SEQUENCE [LARGE SCALE GENOMIC DNA]</scope>
    <source>
        <strain evidence="1 2">FDAARGOS_643</strain>
    </source>
</reference>
<dbReference type="EMBL" id="CP044081">
    <property type="protein sequence ID" value="QEU10023.1"/>
    <property type="molecule type" value="Genomic_DNA"/>
</dbReference>
<proteinExistence type="predicted"/>
<dbReference type="PANTHER" id="PTHR36509:SF2">
    <property type="entry name" value="BLL3101 PROTEIN"/>
    <property type="match status" value="1"/>
</dbReference>
<dbReference type="Proteomes" id="UP000324507">
    <property type="component" value="Chromosome"/>
</dbReference>
<evidence type="ECO:0000313" key="1">
    <source>
        <dbReference type="EMBL" id="QEU10023.1"/>
    </source>
</evidence>
<dbReference type="SUPFAM" id="SSF160935">
    <property type="entry name" value="VPA0735-like"/>
    <property type="match status" value="1"/>
</dbReference>
<name>A0A5P2QXE8_9RHOB</name>
<dbReference type="Pfam" id="PF06863">
    <property type="entry name" value="DUF1254"/>
    <property type="match status" value="1"/>
</dbReference>
<dbReference type="AlphaFoldDB" id="A0A5P2QXE8"/>
<sequence>MGRLQRITAITTSGTWTGLEVVSSDGGEQEQAATANVCPPWQATLLLVTGTAAVGQTAPRGPVPVTADNFVRAETDLYFGHTFAEAHGIGRFFHHRTPMEIDKQTVIRANRDTLYSTAVVDLDAGPVTITLLQADDRFRSMIVITEDHYVIDTRYDAGSYSYDRNRVGTRYAMIGVRTLVDPQDPADVEAVHGLQDAMSIKQPGGSGTFEVPKWDKASQDRIRSALLVLAASLPDTHGMFGTAEEVDPIRHLIGSASAWGGNPEKDAFYLNVTPTRNDGETIYRLIVPADVPVDGFWSISRYNAEGYFVPNDLNAYSLNNITAMPEADGSITVQFGGCDDKVANCLPIDPGWNYMVRLYRPHPEILDGRWTFPEAQPAE</sequence>
<dbReference type="InterPro" id="IPR010621">
    <property type="entry name" value="DUF1214"/>
</dbReference>
<dbReference type="RefSeq" id="WP_150351539.1">
    <property type="nucleotide sequence ID" value="NZ_CP038090.1"/>
</dbReference>
<dbReference type="Pfam" id="PF06742">
    <property type="entry name" value="DUF1214"/>
    <property type="match status" value="1"/>
</dbReference>
<gene>
    <name evidence="1" type="ORF">FOB51_19550</name>
</gene>
<evidence type="ECO:0000313" key="2">
    <source>
        <dbReference type="Proteomes" id="UP000324507"/>
    </source>
</evidence>
<dbReference type="InterPro" id="IPR010679">
    <property type="entry name" value="DUF1254"/>
</dbReference>
<dbReference type="InterPro" id="IPR037050">
    <property type="entry name" value="DUF1254_sf"/>
</dbReference>
<dbReference type="InterPro" id="IPR037049">
    <property type="entry name" value="DUF1214_C_sf"/>
</dbReference>
<protein>
    <submittedName>
        <fullName evidence="1">DUF1254 domain-containing protein</fullName>
    </submittedName>
</protein>
<organism evidence="1 2">
    <name type="scientific">Paracoccus yeei</name>
    <dbReference type="NCBI Taxonomy" id="147645"/>
    <lineage>
        <taxon>Bacteria</taxon>
        <taxon>Pseudomonadati</taxon>
        <taxon>Pseudomonadota</taxon>
        <taxon>Alphaproteobacteria</taxon>
        <taxon>Rhodobacterales</taxon>
        <taxon>Paracoccaceae</taxon>
        <taxon>Paracoccus</taxon>
    </lineage>
</organism>
<dbReference type="PANTHER" id="PTHR36509">
    <property type="entry name" value="BLL3101 PROTEIN"/>
    <property type="match status" value="1"/>
</dbReference>
<dbReference type="Gene3D" id="2.60.40.1610">
    <property type="entry name" value="Domain of unknown function DUF1254"/>
    <property type="match status" value="1"/>
</dbReference>
<dbReference type="Gene3D" id="2.60.120.600">
    <property type="entry name" value="Domain of unknown function DUF1214, C-terminal domain"/>
    <property type="match status" value="1"/>
</dbReference>
<accession>A0A5P2QXE8</accession>